<keyword evidence="2" id="KW-0732">Signal</keyword>
<dbReference type="InterPro" id="IPR010895">
    <property type="entry name" value="CHRD"/>
</dbReference>
<protein>
    <recommendedName>
        <fullName evidence="3">CHRD domain-containing protein</fullName>
    </recommendedName>
</protein>
<gene>
    <name evidence="4" type="ORF">OCGS_2782</name>
</gene>
<feature type="region of interest" description="Disordered" evidence="1">
    <location>
        <begin position="67"/>
        <end position="89"/>
    </location>
</feature>
<organism evidence="4 5">
    <name type="scientific">Oceaniovalibus guishaninsula JLT2003</name>
    <dbReference type="NCBI Taxonomy" id="1231392"/>
    <lineage>
        <taxon>Bacteria</taxon>
        <taxon>Pseudomonadati</taxon>
        <taxon>Pseudomonadota</taxon>
        <taxon>Alphaproteobacteria</taxon>
        <taxon>Rhodobacterales</taxon>
        <taxon>Roseobacteraceae</taxon>
        <taxon>Oceaniovalibus</taxon>
    </lineage>
</organism>
<dbReference type="PROSITE" id="PS50933">
    <property type="entry name" value="CHRD"/>
    <property type="match status" value="1"/>
</dbReference>
<name>K2GKD4_9RHOB</name>
<feature type="signal peptide" evidence="2">
    <location>
        <begin position="1"/>
        <end position="22"/>
    </location>
</feature>
<evidence type="ECO:0000256" key="2">
    <source>
        <dbReference type="SAM" id="SignalP"/>
    </source>
</evidence>
<feature type="region of interest" description="Disordered" evidence="1">
    <location>
        <begin position="32"/>
        <end position="54"/>
    </location>
</feature>
<accession>K2GKD4</accession>
<feature type="chain" id="PRO_5003858136" description="CHRD domain-containing protein" evidence="2">
    <location>
        <begin position="23"/>
        <end position="139"/>
    </location>
</feature>
<sequence length="139" mass="14392">MSLPKLTTMAAAIAMLAAPAFAEQMMFTADLTPGAEVPPTDSSGSGSADVTVDTDAMTVSWTTTVEGLTGDPVAAHMHGPAEEGENAPPVIDMSDNLMEGSADITEEQIGQLQDGLLYVNVHTAQYPDGEVRGQLKAAE</sequence>
<dbReference type="AlphaFoldDB" id="K2GKD4"/>
<feature type="domain" description="CHRD" evidence="3">
    <location>
        <begin position="23"/>
        <end position="139"/>
    </location>
</feature>
<dbReference type="STRING" id="1231392.OCGS_2782"/>
<dbReference type="SMART" id="SM00754">
    <property type="entry name" value="CHRD"/>
    <property type="match status" value="1"/>
</dbReference>
<evidence type="ECO:0000313" key="4">
    <source>
        <dbReference type="EMBL" id="EKE43191.1"/>
    </source>
</evidence>
<dbReference type="EMBL" id="AMGO01000068">
    <property type="protein sequence ID" value="EKE43191.1"/>
    <property type="molecule type" value="Genomic_DNA"/>
</dbReference>
<dbReference type="Proteomes" id="UP000006765">
    <property type="component" value="Unassembled WGS sequence"/>
</dbReference>
<evidence type="ECO:0000259" key="3">
    <source>
        <dbReference type="PROSITE" id="PS50933"/>
    </source>
</evidence>
<keyword evidence="5" id="KW-1185">Reference proteome</keyword>
<dbReference type="OrthoDB" id="571052at2"/>
<dbReference type="Pfam" id="PF07452">
    <property type="entry name" value="CHRD"/>
    <property type="match status" value="1"/>
</dbReference>
<evidence type="ECO:0000256" key="1">
    <source>
        <dbReference type="SAM" id="MobiDB-lite"/>
    </source>
</evidence>
<comment type="caution">
    <text evidence="4">The sequence shown here is derived from an EMBL/GenBank/DDBJ whole genome shotgun (WGS) entry which is preliminary data.</text>
</comment>
<dbReference type="eggNOG" id="COG2335">
    <property type="taxonomic scope" value="Bacteria"/>
</dbReference>
<proteinExistence type="predicted"/>
<reference evidence="4 5" key="1">
    <citation type="journal article" date="2012" name="J. Bacteriol.">
        <title>Draft Genome Sequence of Oceaniovalibus guishaninsula JLT2003T.</title>
        <authorList>
            <person name="Tang K."/>
            <person name="Liu K."/>
            <person name="Jiao N."/>
        </authorList>
    </citation>
    <scope>NUCLEOTIDE SEQUENCE [LARGE SCALE GENOMIC DNA]</scope>
    <source>
        <strain evidence="4 5">JLT2003</strain>
    </source>
</reference>
<evidence type="ECO:0000313" key="5">
    <source>
        <dbReference type="Proteomes" id="UP000006765"/>
    </source>
</evidence>
<dbReference type="RefSeq" id="WP_007427934.1">
    <property type="nucleotide sequence ID" value="NZ_AMGO01000068.1"/>
</dbReference>